<name>A0ABU8J442_9BURK</name>
<evidence type="ECO:0000313" key="3">
    <source>
        <dbReference type="Proteomes" id="UP001386437"/>
    </source>
</evidence>
<evidence type="ECO:0000256" key="1">
    <source>
        <dbReference type="SAM" id="Phobius"/>
    </source>
</evidence>
<organism evidence="2 3">
    <name type="scientific">Paraburkholderia bengalensis</name>
    <dbReference type="NCBI Taxonomy" id="2747562"/>
    <lineage>
        <taxon>Bacteria</taxon>
        <taxon>Pseudomonadati</taxon>
        <taxon>Pseudomonadota</taxon>
        <taxon>Betaproteobacteria</taxon>
        <taxon>Burkholderiales</taxon>
        <taxon>Burkholderiaceae</taxon>
        <taxon>Paraburkholderia</taxon>
    </lineage>
</organism>
<keyword evidence="1" id="KW-0812">Transmembrane</keyword>
<keyword evidence="1" id="KW-1133">Transmembrane helix</keyword>
<protein>
    <submittedName>
        <fullName evidence="2">Uncharacterized protein</fullName>
    </submittedName>
</protein>
<dbReference type="RefSeq" id="WP_336602350.1">
    <property type="nucleotide sequence ID" value="NZ_JACFYJ010000129.1"/>
</dbReference>
<sequence>MDLNILNGWLIMFAGGAGIVLWWLFRMLHARVAAAERKQAEFELYCAKEYVTANSMRQTFDTLSDAIKAVFAKLERIEDKLDLKADKP</sequence>
<feature type="transmembrane region" description="Helical" evidence="1">
    <location>
        <begin position="6"/>
        <end position="25"/>
    </location>
</feature>
<dbReference type="EMBL" id="JACFYJ010000129">
    <property type="protein sequence ID" value="MEI6002740.1"/>
    <property type="molecule type" value="Genomic_DNA"/>
</dbReference>
<gene>
    <name evidence="2" type="ORF">H3V53_38275</name>
</gene>
<keyword evidence="3" id="KW-1185">Reference proteome</keyword>
<reference evidence="2 3" key="1">
    <citation type="journal article" date="2022" name="Arch. Microbiol.">
        <title>Paraburkholderia bengalensis sp. nov. isolated from roots of Oryza sativa, IR64.</title>
        <authorList>
            <person name="Nag P."/>
            <person name="Mondal N."/>
            <person name="Sarkar J."/>
            <person name="Das S."/>
        </authorList>
    </citation>
    <scope>NUCLEOTIDE SEQUENCE [LARGE SCALE GENOMIC DNA]</scope>
    <source>
        <strain evidence="2 3">IR64_4_BI</strain>
    </source>
</reference>
<proteinExistence type="predicted"/>
<keyword evidence="1" id="KW-0472">Membrane</keyword>
<accession>A0ABU8J442</accession>
<evidence type="ECO:0000313" key="2">
    <source>
        <dbReference type="EMBL" id="MEI6002740.1"/>
    </source>
</evidence>
<dbReference type="Proteomes" id="UP001386437">
    <property type="component" value="Unassembled WGS sequence"/>
</dbReference>
<comment type="caution">
    <text evidence="2">The sequence shown here is derived from an EMBL/GenBank/DDBJ whole genome shotgun (WGS) entry which is preliminary data.</text>
</comment>